<dbReference type="Gene3D" id="3.30.420.280">
    <property type="match status" value="1"/>
</dbReference>
<dbReference type="Gene3D" id="3.40.50.300">
    <property type="entry name" value="P-loop containing nucleotide triphosphate hydrolases"/>
    <property type="match status" value="1"/>
</dbReference>
<accession>A0A1L7AGF3</accession>
<proteinExistence type="predicted"/>
<reference evidence="2 3" key="1">
    <citation type="submission" date="2016-05" db="EMBL/GenBank/DDBJ databases">
        <title>Complete Genome and Methylome Analysis of Psychrotrophic Bacterial Isolates from Antarctic Lake Untersee.</title>
        <authorList>
            <person name="Fomenkov A."/>
            <person name="Akimov V.N."/>
            <person name="Vasilyeva L.V."/>
            <person name="Andersen D."/>
            <person name="Vincze T."/>
            <person name="Roberts R.J."/>
        </authorList>
    </citation>
    <scope>NUCLEOTIDE SEQUENCE [LARGE SCALE GENOMIC DNA]</scope>
    <source>
        <strain evidence="2 3">U14-5</strain>
    </source>
</reference>
<dbReference type="EMBL" id="CP015583">
    <property type="protein sequence ID" value="APT57790.1"/>
    <property type="molecule type" value="Genomic_DNA"/>
</dbReference>
<sequence length="485" mass="53715">MTGPSDTAPVAWRPQAGPQKALVDCPFPEILFGGARGGGKTDGVLGKFGLKERRYGRGFNAVFFRREMPQADDLIERAKEIYLPCGAEWREQSKTFIMPHGGRVRFRPLENVQDAAKYQGQNLSDAAVEEAGNYASPAPIDMLFGALRSKSGTPIQLILTANPGGAGQHWLRARFIEPAPLGMTPIQRFRADGTPLKHRAMYIPSRLTDNRLLLAADPEYEDRLHLAGSPELVRAWLNGDWSVVAGAFFPEWGQRHVIAPVELPQDWERFRSFDWGSAKPFSVGWWAVSDGSLPQFPRGALIRYREWYGMVPGQPNTGLKMTAEAVAAGIREREQGDLRQGETMLGVADPAIFTQDGGPSIAERMNAAAGVIWRRADNKRVPGAGAMGGWDQVRSRLIGEDGRPMLYVFSTCVDLIRTLPALQHDKSRAEDVDTDGEDHAADEARYACMSRPFVRNVRPPPQKRDTWARAFSMADDDDGGDWRTA</sequence>
<dbReference type="InterPro" id="IPR027417">
    <property type="entry name" value="P-loop_NTPase"/>
</dbReference>
<gene>
    <name evidence="2" type="ORF">RGI145_12375</name>
</gene>
<feature type="region of interest" description="Disordered" evidence="1">
    <location>
        <begin position="454"/>
        <end position="485"/>
    </location>
</feature>
<organism evidence="2 3">
    <name type="scientific">Roseomonas gilardii</name>
    <dbReference type="NCBI Taxonomy" id="257708"/>
    <lineage>
        <taxon>Bacteria</taxon>
        <taxon>Pseudomonadati</taxon>
        <taxon>Pseudomonadota</taxon>
        <taxon>Alphaproteobacteria</taxon>
        <taxon>Acetobacterales</taxon>
        <taxon>Roseomonadaceae</taxon>
        <taxon>Roseomonas</taxon>
    </lineage>
</organism>
<dbReference type="Proteomes" id="UP000185494">
    <property type="component" value="Chromosome 1"/>
</dbReference>
<dbReference type="KEGG" id="rgi:RGI145_12375"/>
<evidence type="ECO:0008006" key="4">
    <source>
        <dbReference type="Google" id="ProtNLM"/>
    </source>
</evidence>
<dbReference type="AlphaFoldDB" id="A0A1L7AGF3"/>
<evidence type="ECO:0000256" key="1">
    <source>
        <dbReference type="SAM" id="MobiDB-lite"/>
    </source>
</evidence>
<dbReference type="STRING" id="257708.RGI145_12375"/>
<evidence type="ECO:0000313" key="2">
    <source>
        <dbReference type="EMBL" id="APT57790.1"/>
    </source>
</evidence>
<protein>
    <recommendedName>
        <fullName evidence="4">Terminase</fullName>
    </recommendedName>
</protein>
<name>A0A1L7AGF3_9PROT</name>
<evidence type="ECO:0000313" key="3">
    <source>
        <dbReference type="Proteomes" id="UP000185494"/>
    </source>
</evidence>